<dbReference type="RefSeq" id="WP_028724166.1">
    <property type="nucleotide sequence ID" value="NZ_JABEAQ010000019.1"/>
</dbReference>
<dbReference type="AlphaFoldDB" id="A0AAJ1D155"/>
<evidence type="ECO:0000313" key="2">
    <source>
        <dbReference type="EMBL" id="MCW0345340.1"/>
    </source>
</evidence>
<sequence>MRIFFRTVPVAAINLLQSLNAGRAFKSLFLLLLSLLNYMLLLFMYLLKPVFLWPLMFLSAVLTLLMMAVPVLLFASPVFTLSSACSGLLKVIHQFPEMWPVLILLSLQADMLLFLRREYNREFTRMRDRIYGREIVHAGSGCGGDLTHKQRGES</sequence>
<evidence type="ECO:0000313" key="3">
    <source>
        <dbReference type="Proteomes" id="UP001208888"/>
    </source>
</evidence>
<gene>
    <name evidence="2" type="ORF">NB703_003433</name>
</gene>
<name>A0AAJ1D155_PANAN</name>
<reference evidence="2" key="1">
    <citation type="submission" date="2022-06" db="EMBL/GenBank/DDBJ databases">
        <title>Dynamics of rice microbiomes reveals core vertical transmitted seed endophytes.</title>
        <authorList>
            <person name="Liao K."/>
            <person name="Zhang X."/>
        </authorList>
    </citation>
    <scope>NUCLEOTIDE SEQUENCE</scope>
    <source>
        <strain evidence="2">JT1-17</strain>
    </source>
</reference>
<keyword evidence="1" id="KW-0812">Transmembrane</keyword>
<dbReference type="EMBL" id="JANFVX010000014">
    <property type="protein sequence ID" value="MCW0345340.1"/>
    <property type="molecule type" value="Genomic_DNA"/>
</dbReference>
<dbReference type="Proteomes" id="UP001208888">
    <property type="component" value="Unassembled WGS sequence"/>
</dbReference>
<organism evidence="2 3">
    <name type="scientific">Pantoea ananas</name>
    <name type="common">Erwinia uredovora</name>
    <dbReference type="NCBI Taxonomy" id="553"/>
    <lineage>
        <taxon>Bacteria</taxon>
        <taxon>Pseudomonadati</taxon>
        <taxon>Pseudomonadota</taxon>
        <taxon>Gammaproteobacteria</taxon>
        <taxon>Enterobacterales</taxon>
        <taxon>Erwiniaceae</taxon>
        <taxon>Pantoea</taxon>
    </lineage>
</organism>
<accession>A0AAJ1D155</accession>
<feature type="transmembrane region" description="Helical" evidence="1">
    <location>
        <begin position="28"/>
        <end position="47"/>
    </location>
</feature>
<protein>
    <submittedName>
        <fullName evidence="2">Uncharacterized protein</fullName>
    </submittedName>
</protein>
<keyword evidence="1" id="KW-0472">Membrane</keyword>
<keyword evidence="1" id="KW-1133">Transmembrane helix</keyword>
<feature type="transmembrane region" description="Helical" evidence="1">
    <location>
        <begin position="54"/>
        <end position="78"/>
    </location>
</feature>
<comment type="caution">
    <text evidence="2">The sequence shown here is derived from an EMBL/GenBank/DDBJ whole genome shotgun (WGS) entry which is preliminary data.</text>
</comment>
<proteinExistence type="predicted"/>
<evidence type="ECO:0000256" key="1">
    <source>
        <dbReference type="SAM" id="Phobius"/>
    </source>
</evidence>